<comment type="subcellular location">
    <subcellularLocation>
        <location evidence="1">Endosome membrane</location>
        <topology evidence="1">Multi-pass membrane protein</topology>
    </subcellularLocation>
    <subcellularLocation>
        <location evidence="2">Golgi apparatus membrane</location>
        <topology evidence="2">Multi-pass membrane protein</topology>
    </subcellularLocation>
</comment>
<evidence type="ECO:0000256" key="9">
    <source>
        <dbReference type="SAM" id="Phobius"/>
    </source>
</evidence>
<evidence type="ECO:0000313" key="11">
    <source>
        <dbReference type="Proteomes" id="UP000824469"/>
    </source>
</evidence>
<feature type="non-terminal residue" evidence="10">
    <location>
        <position position="217"/>
    </location>
</feature>
<accession>A0AA38LBB7</accession>
<dbReference type="InterPro" id="IPR001611">
    <property type="entry name" value="Leu-rich_rpt"/>
</dbReference>
<dbReference type="PANTHER" id="PTHR48054">
    <property type="entry name" value="RECEPTOR KINASE-LIKE PROTEIN XA21"/>
    <property type="match status" value="1"/>
</dbReference>
<keyword evidence="6" id="KW-0967">Endosome</keyword>
<dbReference type="Pfam" id="PF00560">
    <property type="entry name" value="LRR_1"/>
    <property type="match status" value="1"/>
</dbReference>
<evidence type="ECO:0000256" key="2">
    <source>
        <dbReference type="ARBA" id="ARBA00004653"/>
    </source>
</evidence>
<evidence type="ECO:0000256" key="8">
    <source>
        <dbReference type="ARBA" id="ARBA00023136"/>
    </source>
</evidence>
<evidence type="ECO:0000256" key="1">
    <source>
        <dbReference type="ARBA" id="ARBA00004337"/>
    </source>
</evidence>
<comment type="caution">
    <text evidence="10">The sequence shown here is derived from an EMBL/GenBank/DDBJ whole genome shotgun (WGS) entry which is preliminary data.</text>
</comment>
<evidence type="ECO:0000256" key="4">
    <source>
        <dbReference type="ARBA" id="ARBA00022692"/>
    </source>
</evidence>
<dbReference type="PANTHER" id="PTHR48054:SF47">
    <property type="entry name" value="OS06G0179800 PROTEIN"/>
    <property type="match status" value="1"/>
</dbReference>
<keyword evidence="4 9" id="KW-0812">Transmembrane</keyword>
<keyword evidence="11" id="KW-1185">Reference proteome</keyword>
<dbReference type="InterPro" id="IPR052592">
    <property type="entry name" value="LRR-RLK"/>
</dbReference>
<sequence>EESLDIEHRAPGDPSSKLNTKLTVVGFYIEIQPTKLIFLLNECVKLLVERFFFADCTLGEIKYLNLNINSLRGEILHELGSVPNLSSLQLKNNELSSNIPASIWNLSDNLVELILGFDGLSESIPEPFMANVSFPPLQKLELNNNNLSGESDVKWTSRWDAYLLMVDDWIHGFSIMNSLIIVLFLTGFVAKKVGHGDVFKPPTNAILLCVHVGTGVQ</sequence>
<protein>
    <submittedName>
        <fullName evidence="10">Uncharacterized protein</fullName>
    </submittedName>
</protein>
<dbReference type="InterPro" id="IPR004240">
    <property type="entry name" value="EMP70"/>
</dbReference>
<feature type="transmembrane region" description="Helical" evidence="9">
    <location>
        <begin position="169"/>
        <end position="190"/>
    </location>
</feature>
<dbReference type="GO" id="GO:0010008">
    <property type="term" value="C:endosome membrane"/>
    <property type="evidence" value="ECO:0007669"/>
    <property type="project" value="UniProtKB-SubCell"/>
</dbReference>
<dbReference type="EMBL" id="JAHRHJ020000004">
    <property type="protein sequence ID" value="KAH9318859.1"/>
    <property type="molecule type" value="Genomic_DNA"/>
</dbReference>
<organism evidence="10 11">
    <name type="scientific">Taxus chinensis</name>
    <name type="common">Chinese yew</name>
    <name type="synonym">Taxus wallichiana var. chinensis</name>
    <dbReference type="NCBI Taxonomy" id="29808"/>
    <lineage>
        <taxon>Eukaryota</taxon>
        <taxon>Viridiplantae</taxon>
        <taxon>Streptophyta</taxon>
        <taxon>Embryophyta</taxon>
        <taxon>Tracheophyta</taxon>
        <taxon>Spermatophyta</taxon>
        <taxon>Pinopsida</taxon>
        <taxon>Pinidae</taxon>
        <taxon>Conifers II</taxon>
        <taxon>Cupressales</taxon>
        <taxon>Taxaceae</taxon>
        <taxon>Taxus</taxon>
    </lineage>
</organism>
<evidence type="ECO:0000256" key="5">
    <source>
        <dbReference type="ARBA" id="ARBA00022729"/>
    </source>
</evidence>
<gene>
    <name evidence="10" type="ORF">KI387_020628</name>
</gene>
<evidence type="ECO:0000256" key="6">
    <source>
        <dbReference type="ARBA" id="ARBA00022753"/>
    </source>
</evidence>
<dbReference type="AlphaFoldDB" id="A0AA38LBB7"/>
<keyword evidence="5" id="KW-0732">Signal</keyword>
<keyword evidence="8 9" id="KW-0472">Membrane</keyword>
<evidence type="ECO:0000313" key="10">
    <source>
        <dbReference type="EMBL" id="KAH9318859.1"/>
    </source>
</evidence>
<evidence type="ECO:0000256" key="3">
    <source>
        <dbReference type="ARBA" id="ARBA00005227"/>
    </source>
</evidence>
<comment type="similarity">
    <text evidence="3">Belongs to the nonaspanin (TM9SF) (TC 9.A.2) family.</text>
</comment>
<dbReference type="Pfam" id="PF02990">
    <property type="entry name" value="EMP70"/>
    <property type="match status" value="1"/>
</dbReference>
<feature type="non-terminal residue" evidence="10">
    <location>
        <position position="1"/>
    </location>
</feature>
<proteinExistence type="inferred from homology"/>
<dbReference type="Proteomes" id="UP000824469">
    <property type="component" value="Unassembled WGS sequence"/>
</dbReference>
<reference evidence="10 11" key="1">
    <citation type="journal article" date="2021" name="Nat. Plants">
        <title>The Taxus genome provides insights into paclitaxel biosynthesis.</title>
        <authorList>
            <person name="Xiong X."/>
            <person name="Gou J."/>
            <person name="Liao Q."/>
            <person name="Li Y."/>
            <person name="Zhou Q."/>
            <person name="Bi G."/>
            <person name="Li C."/>
            <person name="Du R."/>
            <person name="Wang X."/>
            <person name="Sun T."/>
            <person name="Guo L."/>
            <person name="Liang H."/>
            <person name="Lu P."/>
            <person name="Wu Y."/>
            <person name="Zhang Z."/>
            <person name="Ro D.K."/>
            <person name="Shang Y."/>
            <person name="Huang S."/>
            <person name="Yan J."/>
        </authorList>
    </citation>
    <scope>NUCLEOTIDE SEQUENCE [LARGE SCALE GENOMIC DNA]</scope>
    <source>
        <strain evidence="10">Ta-2019</strain>
    </source>
</reference>
<dbReference type="InterPro" id="IPR032675">
    <property type="entry name" value="LRR_dom_sf"/>
</dbReference>
<name>A0AA38LBB7_TAXCH</name>
<dbReference type="SUPFAM" id="SSF52058">
    <property type="entry name" value="L domain-like"/>
    <property type="match status" value="1"/>
</dbReference>
<evidence type="ECO:0000256" key="7">
    <source>
        <dbReference type="ARBA" id="ARBA00022989"/>
    </source>
</evidence>
<keyword evidence="7 9" id="KW-1133">Transmembrane helix</keyword>
<dbReference type="GO" id="GO:0000139">
    <property type="term" value="C:Golgi membrane"/>
    <property type="evidence" value="ECO:0007669"/>
    <property type="project" value="UniProtKB-SubCell"/>
</dbReference>
<dbReference type="Gene3D" id="3.80.10.10">
    <property type="entry name" value="Ribonuclease Inhibitor"/>
    <property type="match status" value="1"/>
</dbReference>